<organism evidence="4 5">
    <name type="scientific">Geobacter argillaceus</name>
    <dbReference type="NCBI Taxonomy" id="345631"/>
    <lineage>
        <taxon>Bacteria</taxon>
        <taxon>Pseudomonadati</taxon>
        <taxon>Thermodesulfobacteriota</taxon>
        <taxon>Desulfuromonadia</taxon>
        <taxon>Geobacterales</taxon>
        <taxon>Geobacteraceae</taxon>
        <taxon>Geobacter</taxon>
    </lineage>
</organism>
<dbReference type="AlphaFoldDB" id="A0A562W8Y9"/>
<feature type="transmembrane region" description="Helical" evidence="1">
    <location>
        <begin position="175"/>
        <end position="196"/>
    </location>
</feature>
<feature type="transmembrane region" description="Helical" evidence="1">
    <location>
        <begin position="208"/>
        <end position="239"/>
    </location>
</feature>
<dbReference type="Pfam" id="PF04536">
    <property type="entry name" value="TPM_phosphatase"/>
    <property type="match status" value="1"/>
</dbReference>
<protein>
    <recommendedName>
        <fullName evidence="3">TPM domain-containing protein</fullName>
    </recommendedName>
</protein>
<dbReference type="InterPro" id="IPR007621">
    <property type="entry name" value="TPM_dom"/>
</dbReference>
<dbReference type="RefSeq" id="WP_145019500.1">
    <property type="nucleotide sequence ID" value="NZ_VLLN01000005.1"/>
</dbReference>
<keyword evidence="1" id="KW-0472">Membrane</keyword>
<keyword evidence="5" id="KW-1185">Reference proteome</keyword>
<gene>
    <name evidence="4" type="ORF">JN12_01123</name>
</gene>
<dbReference type="PANTHER" id="PTHR30373:SF2">
    <property type="entry name" value="UPF0603 PROTEIN YGCG"/>
    <property type="match status" value="1"/>
</dbReference>
<name>A0A562W8Y9_9BACT</name>
<evidence type="ECO:0000313" key="5">
    <source>
        <dbReference type="Proteomes" id="UP000319449"/>
    </source>
</evidence>
<dbReference type="PANTHER" id="PTHR30373">
    <property type="entry name" value="UPF0603 PROTEIN YGCG"/>
    <property type="match status" value="1"/>
</dbReference>
<evidence type="ECO:0000313" key="4">
    <source>
        <dbReference type="EMBL" id="TWJ26417.1"/>
    </source>
</evidence>
<evidence type="ECO:0000256" key="1">
    <source>
        <dbReference type="SAM" id="Phobius"/>
    </source>
</evidence>
<proteinExistence type="predicted"/>
<sequence length="286" mass="29483">MRSIVLFILLFLFPAAAHPLDVPQLQGRVNDYAQILSPQGKAAVERELATLEQSDSTQVVVLTVASLEGDSPEEYSIRVAEAWRIGQKGLDNGAILLIAKAERKIRIEVGRGLEGKLTDLVAGRIIREQMAPRFKAGDFDGGVLAGVQAISQVVRGEYQAKGEALRHARKSAPPIYAFLIFLLVAVVFLGSISRILGGIAGGAGLPLVAWFLYPGLALALLAGLAVAGFVLGLVVTLLFGGGGGFGGPFFGGWYGGGGGWGGSSGGDDGFSGGGGDFGGGGASGEW</sequence>
<comment type="caution">
    <text evidence="4">The sequence shown here is derived from an EMBL/GenBank/DDBJ whole genome shotgun (WGS) entry which is preliminary data.</text>
</comment>
<keyword evidence="2" id="KW-0732">Signal</keyword>
<accession>A0A562W8Y9</accession>
<feature type="domain" description="TPM" evidence="3">
    <location>
        <begin position="29"/>
        <end position="152"/>
    </location>
</feature>
<keyword evidence="1" id="KW-1133">Transmembrane helix</keyword>
<evidence type="ECO:0000256" key="2">
    <source>
        <dbReference type="SAM" id="SignalP"/>
    </source>
</evidence>
<evidence type="ECO:0000259" key="3">
    <source>
        <dbReference type="Pfam" id="PF04536"/>
    </source>
</evidence>
<reference evidence="4 5" key="1">
    <citation type="submission" date="2019-07" db="EMBL/GenBank/DDBJ databases">
        <title>Genomic Encyclopedia of Archaeal and Bacterial Type Strains, Phase II (KMG-II): from individual species to whole genera.</title>
        <authorList>
            <person name="Goeker M."/>
        </authorList>
    </citation>
    <scope>NUCLEOTIDE SEQUENCE [LARGE SCALE GENOMIC DNA]</scope>
    <source>
        <strain evidence="4 5">ATCC BAA-1139</strain>
    </source>
</reference>
<dbReference type="Proteomes" id="UP000319449">
    <property type="component" value="Unassembled WGS sequence"/>
</dbReference>
<dbReference type="EMBL" id="VLLN01000005">
    <property type="protein sequence ID" value="TWJ26417.1"/>
    <property type="molecule type" value="Genomic_DNA"/>
</dbReference>
<dbReference type="OrthoDB" id="9810918at2"/>
<dbReference type="Gene3D" id="3.10.310.50">
    <property type="match status" value="1"/>
</dbReference>
<feature type="signal peptide" evidence="2">
    <location>
        <begin position="1"/>
        <end position="17"/>
    </location>
</feature>
<feature type="chain" id="PRO_5021779745" description="TPM domain-containing protein" evidence="2">
    <location>
        <begin position="18"/>
        <end position="286"/>
    </location>
</feature>
<keyword evidence="1" id="KW-0812">Transmembrane</keyword>